<sequence>MMVNHRTCLCVVIFISIITACVILIHLDNLFHLEGSASMGVNEFGHISSVMSEKPSPQQVCQVYIVLHLLSDCGYPLKSLTHQARVHTKGLRGLAHVIPCRLMVQRAMSELYCFQKP</sequence>
<accession>A0A8J4XW60</accession>
<gene>
    <name evidence="2" type="ORF">GWK47_001930</name>
</gene>
<name>A0A8J4XW60_CHIOP</name>
<comment type="caution">
    <text evidence="2">The sequence shown here is derived from an EMBL/GenBank/DDBJ whole genome shotgun (WGS) entry which is preliminary data.</text>
</comment>
<evidence type="ECO:0000313" key="3">
    <source>
        <dbReference type="Proteomes" id="UP000770661"/>
    </source>
</evidence>
<dbReference type="AlphaFoldDB" id="A0A8J4XW60"/>
<dbReference type="PROSITE" id="PS51257">
    <property type="entry name" value="PROKAR_LIPOPROTEIN"/>
    <property type="match status" value="1"/>
</dbReference>
<organism evidence="2 3">
    <name type="scientific">Chionoecetes opilio</name>
    <name type="common">Atlantic snow crab</name>
    <name type="synonym">Cancer opilio</name>
    <dbReference type="NCBI Taxonomy" id="41210"/>
    <lineage>
        <taxon>Eukaryota</taxon>
        <taxon>Metazoa</taxon>
        <taxon>Ecdysozoa</taxon>
        <taxon>Arthropoda</taxon>
        <taxon>Crustacea</taxon>
        <taxon>Multicrustacea</taxon>
        <taxon>Malacostraca</taxon>
        <taxon>Eumalacostraca</taxon>
        <taxon>Eucarida</taxon>
        <taxon>Decapoda</taxon>
        <taxon>Pleocyemata</taxon>
        <taxon>Brachyura</taxon>
        <taxon>Eubrachyura</taxon>
        <taxon>Majoidea</taxon>
        <taxon>Majidae</taxon>
        <taxon>Chionoecetes</taxon>
    </lineage>
</organism>
<keyword evidence="1" id="KW-0472">Membrane</keyword>
<protein>
    <submittedName>
        <fullName evidence="2">Uncharacterized protein</fullName>
    </submittedName>
</protein>
<evidence type="ECO:0000313" key="2">
    <source>
        <dbReference type="EMBL" id="KAG0713054.1"/>
    </source>
</evidence>
<keyword evidence="1" id="KW-0812">Transmembrane</keyword>
<keyword evidence="3" id="KW-1185">Reference proteome</keyword>
<keyword evidence="1" id="KW-1133">Transmembrane helix</keyword>
<reference evidence="2" key="1">
    <citation type="submission" date="2020-07" db="EMBL/GenBank/DDBJ databases">
        <title>The High-quality genome of the commercially important snow crab, Chionoecetes opilio.</title>
        <authorList>
            <person name="Jeong J.-H."/>
            <person name="Ryu S."/>
        </authorList>
    </citation>
    <scope>NUCLEOTIDE SEQUENCE</scope>
    <source>
        <strain evidence="2">MADBK_172401_WGS</strain>
        <tissue evidence="2">Digestive gland</tissue>
    </source>
</reference>
<proteinExistence type="predicted"/>
<dbReference type="EMBL" id="JACEEZ010021805">
    <property type="protein sequence ID" value="KAG0713054.1"/>
    <property type="molecule type" value="Genomic_DNA"/>
</dbReference>
<dbReference type="Proteomes" id="UP000770661">
    <property type="component" value="Unassembled WGS sequence"/>
</dbReference>
<feature type="transmembrane region" description="Helical" evidence="1">
    <location>
        <begin position="7"/>
        <end position="27"/>
    </location>
</feature>
<evidence type="ECO:0000256" key="1">
    <source>
        <dbReference type="SAM" id="Phobius"/>
    </source>
</evidence>